<dbReference type="RefSeq" id="WP_002624807.1">
    <property type="nucleotide sequence ID" value="NZ_ANAH02000020.1"/>
</dbReference>
<evidence type="ECO:0000313" key="1">
    <source>
        <dbReference type="EMBL" id="EPX59097.1"/>
    </source>
</evidence>
<evidence type="ECO:0000313" key="2">
    <source>
        <dbReference type="Proteomes" id="UP000011682"/>
    </source>
</evidence>
<dbReference type="AlphaFoldDB" id="S9PA21"/>
<protein>
    <submittedName>
        <fullName evidence="1">Uncharacterized protein</fullName>
    </submittedName>
</protein>
<comment type="caution">
    <text evidence="1">The sequence shown here is derived from an EMBL/GenBank/DDBJ whole genome shotgun (WGS) entry which is preliminary data.</text>
</comment>
<dbReference type="Proteomes" id="UP000011682">
    <property type="component" value="Unassembled WGS sequence"/>
</dbReference>
<reference evidence="1" key="1">
    <citation type="submission" date="2013-05" db="EMBL/GenBank/DDBJ databases">
        <title>Genome assembly of Cystobacter fuscus DSM 2262.</title>
        <authorList>
            <person name="Sharma G."/>
            <person name="Khatri I."/>
            <person name="Kaur C."/>
            <person name="Mayilraj S."/>
            <person name="Subramanian S."/>
        </authorList>
    </citation>
    <scope>NUCLEOTIDE SEQUENCE [LARGE SCALE GENOMIC DNA]</scope>
    <source>
        <strain evidence="1">DSM 2262</strain>
    </source>
</reference>
<organism evidence="1 2">
    <name type="scientific">Cystobacter fuscus (strain ATCC 25194 / DSM 2262 / NBRC 100088 / M29)</name>
    <dbReference type="NCBI Taxonomy" id="1242864"/>
    <lineage>
        <taxon>Bacteria</taxon>
        <taxon>Pseudomonadati</taxon>
        <taxon>Myxococcota</taxon>
        <taxon>Myxococcia</taxon>
        <taxon>Myxococcales</taxon>
        <taxon>Cystobacterineae</taxon>
        <taxon>Archangiaceae</taxon>
        <taxon>Cystobacter</taxon>
    </lineage>
</organism>
<name>S9PA21_CYSF2</name>
<proteinExistence type="predicted"/>
<accession>S9PA21</accession>
<dbReference type="OrthoDB" id="2325342at2"/>
<gene>
    <name evidence="1" type="ORF">D187_003474</name>
</gene>
<dbReference type="EMBL" id="ANAH02000020">
    <property type="protein sequence ID" value="EPX59097.1"/>
    <property type="molecule type" value="Genomic_DNA"/>
</dbReference>
<keyword evidence="2" id="KW-1185">Reference proteome</keyword>
<sequence>MLIYLERWSVEESNRFLKQGFDLEDVRTLNVDEAEADGSTRLPLVWVPRATCAGAEQAGGAEVADFKAFGPVPMYLYYRLLEGIGHLLRATMDGGP</sequence>